<gene>
    <name evidence="1" type="ORF">BJ212DRAFT_1483630</name>
</gene>
<organism evidence="1 2">
    <name type="scientific">Suillus subaureus</name>
    <dbReference type="NCBI Taxonomy" id="48587"/>
    <lineage>
        <taxon>Eukaryota</taxon>
        <taxon>Fungi</taxon>
        <taxon>Dikarya</taxon>
        <taxon>Basidiomycota</taxon>
        <taxon>Agaricomycotina</taxon>
        <taxon>Agaricomycetes</taxon>
        <taxon>Agaricomycetidae</taxon>
        <taxon>Boletales</taxon>
        <taxon>Suillineae</taxon>
        <taxon>Suillaceae</taxon>
        <taxon>Suillus</taxon>
    </lineage>
</organism>
<comment type="caution">
    <text evidence="1">The sequence shown here is derived from an EMBL/GenBank/DDBJ whole genome shotgun (WGS) entry which is preliminary data.</text>
</comment>
<accession>A0A9P7E5N2</accession>
<keyword evidence="2" id="KW-1185">Reference proteome</keyword>
<sequence length="180" mass="19530">MEQWGATVARSVILKGFLWFLLPPSYKDLQAAARHGPVIILIASQYSCSTIIVPTSGKPRHVPLPSVTLADLKDRFASAIWHPSVMGTKGTCLEDLYICSYTPTLSALVRSRPMMKKRVPPSFMAIRQTQPVSGKGKALLAVDSEIKLVRQLVPVMTNRTTISGDAVTPAGALQASQENT</sequence>
<dbReference type="Proteomes" id="UP000807769">
    <property type="component" value="Unassembled WGS sequence"/>
</dbReference>
<protein>
    <submittedName>
        <fullName evidence="1">Uncharacterized protein</fullName>
    </submittedName>
</protein>
<evidence type="ECO:0000313" key="1">
    <source>
        <dbReference type="EMBL" id="KAG1811383.1"/>
    </source>
</evidence>
<dbReference type="GeneID" id="64634666"/>
<dbReference type="EMBL" id="JABBWG010000029">
    <property type="protein sequence ID" value="KAG1811383.1"/>
    <property type="molecule type" value="Genomic_DNA"/>
</dbReference>
<name>A0A9P7E5N2_9AGAM</name>
<proteinExistence type="predicted"/>
<dbReference type="OrthoDB" id="2675635at2759"/>
<evidence type="ECO:0000313" key="2">
    <source>
        <dbReference type="Proteomes" id="UP000807769"/>
    </source>
</evidence>
<reference evidence="1" key="1">
    <citation type="journal article" date="2020" name="New Phytol.">
        <title>Comparative genomics reveals dynamic genome evolution in host specialist ectomycorrhizal fungi.</title>
        <authorList>
            <person name="Lofgren L.A."/>
            <person name="Nguyen N.H."/>
            <person name="Vilgalys R."/>
            <person name="Ruytinx J."/>
            <person name="Liao H.L."/>
            <person name="Branco S."/>
            <person name="Kuo A."/>
            <person name="LaButti K."/>
            <person name="Lipzen A."/>
            <person name="Andreopoulos W."/>
            <person name="Pangilinan J."/>
            <person name="Riley R."/>
            <person name="Hundley H."/>
            <person name="Na H."/>
            <person name="Barry K."/>
            <person name="Grigoriev I.V."/>
            <person name="Stajich J.E."/>
            <person name="Kennedy P.G."/>
        </authorList>
    </citation>
    <scope>NUCLEOTIDE SEQUENCE</scope>
    <source>
        <strain evidence="1">MN1</strain>
    </source>
</reference>
<dbReference type="AlphaFoldDB" id="A0A9P7E5N2"/>
<dbReference type="RefSeq" id="XP_041189982.1">
    <property type="nucleotide sequence ID" value="XM_041340650.1"/>
</dbReference>